<dbReference type="SUPFAM" id="SSF141868">
    <property type="entry name" value="EAL domain-like"/>
    <property type="match status" value="1"/>
</dbReference>
<evidence type="ECO:0000259" key="2">
    <source>
        <dbReference type="PROSITE" id="PS50925"/>
    </source>
</evidence>
<reference evidence="3 4" key="1">
    <citation type="submission" date="2020-11" db="EMBL/GenBank/DDBJ databases">
        <title>Draft Genome of Enterobacter sp. strain EMC7.</title>
        <authorList>
            <person name="Barman P."/>
            <person name="Sinha S."/>
            <person name="Sen S."/>
            <person name="Chakraborty R."/>
        </authorList>
    </citation>
    <scope>NUCLEOTIDE SEQUENCE [LARGE SCALE GENOMIC DNA]</scope>
    <source>
        <strain evidence="3 4">EMC7</strain>
    </source>
</reference>
<evidence type="ECO:0000313" key="4">
    <source>
        <dbReference type="Proteomes" id="UP000706580"/>
    </source>
</evidence>
<dbReference type="InterPro" id="IPR050706">
    <property type="entry name" value="Cyclic-di-GMP_PDE-like"/>
</dbReference>
<dbReference type="PROSITE" id="PS50925">
    <property type="entry name" value="BLUF"/>
    <property type="match status" value="1"/>
</dbReference>
<dbReference type="Gene3D" id="3.30.70.100">
    <property type="match status" value="1"/>
</dbReference>
<dbReference type="SUPFAM" id="SSF54975">
    <property type="entry name" value="Acylphosphatase/BLUF domain-like"/>
    <property type="match status" value="1"/>
</dbReference>
<dbReference type="InterPro" id="IPR036046">
    <property type="entry name" value="Acylphosphatase-like_dom_sf"/>
</dbReference>
<feature type="domain" description="EAL" evidence="1">
    <location>
        <begin position="154"/>
        <end position="403"/>
    </location>
</feature>
<dbReference type="RefSeq" id="WP_223073772.1">
    <property type="nucleotide sequence ID" value="NZ_JADMNK010000001.1"/>
</dbReference>
<accession>A0ABS7RRZ3</accession>
<dbReference type="EMBL" id="JADMNK010000001">
    <property type="protein sequence ID" value="MBZ0056600.1"/>
    <property type="molecule type" value="Genomic_DNA"/>
</dbReference>
<dbReference type="Pfam" id="PF04940">
    <property type="entry name" value="BLUF"/>
    <property type="match status" value="1"/>
</dbReference>
<proteinExistence type="predicted"/>
<comment type="caution">
    <text evidence="3">The sequence shown here is derived from an EMBL/GenBank/DDBJ whole genome shotgun (WGS) entry which is preliminary data.</text>
</comment>
<organism evidence="3 4">
    <name type="scientific">Leclercia barmai</name>
    <dbReference type="NCBI Taxonomy" id="2785629"/>
    <lineage>
        <taxon>Bacteria</taxon>
        <taxon>Pseudomonadati</taxon>
        <taxon>Pseudomonadota</taxon>
        <taxon>Gammaproteobacteria</taxon>
        <taxon>Enterobacterales</taxon>
        <taxon>Enterobacteriaceae</taxon>
        <taxon>Leclercia</taxon>
    </lineage>
</organism>
<dbReference type="PANTHER" id="PTHR33121">
    <property type="entry name" value="CYCLIC DI-GMP PHOSPHODIESTERASE PDEF"/>
    <property type="match status" value="1"/>
</dbReference>
<dbReference type="Pfam" id="PF00563">
    <property type="entry name" value="EAL"/>
    <property type="match status" value="1"/>
</dbReference>
<evidence type="ECO:0000313" key="3">
    <source>
        <dbReference type="EMBL" id="MBZ0056600.1"/>
    </source>
</evidence>
<evidence type="ECO:0000259" key="1">
    <source>
        <dbReference type="PROSITE" id="PS50883"/>
    </source>
</evidence>
<dbReference type="InterPro" id="IPR035919">
    <property type="entry name" value="EAL_sf"/>
</dbReference>
<dbReference type="CDD" id="cd01948">
    <property type="entry name" value="EAL"/>
    <property type="match status" value="1"/>
</dbReference>
<sequence>MLTTIIYRSHFRDDVPVTVLEDMVVAANEKNKEAGVSGILLFTGKLFFQLLEGPEENVRAIYRAICEDPRHHNVVELLCDYSRARRFGKYGMELFDLRHYDRHEVLQNVLDKGTTKYQMFYNDRALHFFRTFVEESEKENYFELPSGDHWVFVPDSDDPSVRTLPGRYSESCSFAFQPIIDPLAREVVSLEALIRTPEGEPSQRWFEGLEGDAVYEADLKSKSVAFAMAKELGLGEQSLSVNLLPMTLVNIPNAVDYLIREIEANGLVAEQIVVEFTEHEVISRLDEFTGAVRELKAAGIGVAIDHFGGGFAGLLLLAQFQPDRIKINRDLIRDVHKSGPRQAIVLAIIKCCTALEILISAVGIEQPEEWMWLESAGVSQFQGHLFAHPELAGIPPVSWPEPREEVLL</sequence>
<keyword evidence="4" id="KW-1185">Reference proteome</keyword>
<dbReference type="InterPro" id="IPR001633">
    <property type="entry name" value="EAL_dom"/>
</dbReference>
<dbReference type="Proteomes" id="UP000706580">
    <property type="component" value="Unassembled WGS sequence"/>
</dbReference>
<dbReference type="SMART" id="SM01034">
    <property type="entry name" value="BLUF"/>
    <property type="match status" value="1"/>
</dbReference>
<dbReference type="PANTHER" id="PTHR33121:SF15">
    <property type="entry name" value="BLUE LIGHT- AND TEMPERATURE-REGULATED ANTIREPRESSOR BLUF"/>
    <property type="match status" value="1"/>
</dbReference>
<dbReference type="Gene3D" id="3.20.20.450">
    <property type="entry name" value="EAL domain"/>
    <property type="match status" value="1"/>
</dbReference>
<dbReference type="InterPro" id="IPR007024">
    <property type="entry name" value="BLUF_domain"/>
</dbReference>
<dbReference type="SMART" id="SM00052">
    <property type="entry name" value="EAL"/>
    <property type="match status" value="1"/>
</dbReference>
<protein>
    <submittedName>
        <fullName evidence="3">Diguanylate phosphodiesterase</fullName>
    </submittedName>
</protein>
<gene>
    <name evidence="3" type="ORF">ITX56_01975</name>
</gene>
<feature type="domain" description="BLUF" evidence="2">
    <location>
        <begin position="2"/>
        <end position="93"/>
    </location>
</feature>
<name>A0ABS7RRZ3_9ENTR</name>
<dbReference type="PROSITE" id="PS50883">
    <property type="entry name" value="EAL"/>
    <property type="match status" value="1"/>
</dbReference>